<dbReference type="EMBL" id="LCKX01000005">
    <property type="protein sequence ID" value="KKU07822.1"/>
    <property type="molecule type" value="Genomic_DNA"/>
</dbReference>
<reference evidence="1 2" key="1">
    <citation type="journal article" date="2015" name="Nature">
        <title>rRNA introns, odd ribosomes, and small enigmatic genomes across a large radiation of phyla.</title>
        <authorList>
            <person name="Brown C.T."/>
            <person name="Hug L.A."/>
            <person name="Thomas B.C."/>
            <person name="Sharon I."/>
            <person name="Castelle C.J."/>
            <person name="Singh A."/>
            <person name="Wilkins M.J."/>
            <person name="Williams K.H."/>
            <person name="Banfield J.F."/>
        </authorList>
    </citation>
    <scope>NUCLEOTIDE SEQUENCE [LARGE SCALE GENOMIC DNA]</scope>
</reference>
<accession>A0A0G1MIB2</accession>
<evidence type="ECO:0000313" key="2">
    <source>
        <dbReference type="Proteomes" id="UP000033999"/>
    </source>
</evidence>
<dbReference type="Proteomes" id="UP000033999">
    <property type="component" value="Unassembled WGS sequence"/>
</dbReference>
<protein>
    <submittedName>
        <fullName evidence="1">Uncharacterized protein</fullName>
    </submittedName>
</protein>
<proteinExistence type="predicted"/>
<gene>
    <name evidence="1" type="ORF">UX10_C0005G0028</name>
</gene>
<comment type="caution">
    <text evidence="1">The sequence shown here is derived from an EMBL/GenBank/DDBJ whole genome shotgun (WGS) entry which is preliminary data.</text>
</comment>
<dbReference type="AlphaFoldDB" id="A0A0G1MIB2"/>
<name>A0A0G1MIB2_9BACT</name>
<organism evidence="1 2">
    <name type="scientific">Candidatus Magasanikbacteria bacterium GW2011_GWA2_45_39</name>
    <dbReference type="NCBI Taxonomy" id="1619041"/>
    <lineage>
        <taxon>Bacteria</taxon>
        <taxon>Candidatus Magasanikiibacteriota</taxon>
    </lineage>
</organism>
<evidence type="ECO:0000313" key="1">
    <source>
        <dbReference type="EMBL" id="KKU07822.1"/>
    </source>
</evidence>
<sequence>MKEIRAFKGTSSEAKLFCNGITPDNLLAFGVSTDGTRFHVLYLCGRDDGEEKSVFTDRVPALLDGEMYGYVSKWSKVLSSSGEWISMVSLDARVSGARLDSTRSIAAEILNAMGDRSHEPYDLMPVGFGLVCPADTVFKTYFKTSGVSHQELNTDNVCLLPGGHVVYTWNVRTKTPGAQETADGTVFATSLRFGVYAAYRVKDFKGRQIMGMSPKKVHGGSAVIHVEFSDLGNAILFLEVRDVVSLKDCQMVQTAPATKKTRNSTPTVAFAS</sequence>